<proteinExistence type="predicted"/>
<name>W6MUQ6_9ASCO</name>
<dbReference type="EMBL" id="HG793126">
    <property type="protein sequence ID" value="CDK25835.1"/>
    <property type="molecule type" value="Genomic_DNA"/>
</dbReference>
<reference evidence="1" key="2">
    <citation type="submission" date="2014-02" db="EMBL/GenBank/DDBJ databases">
        <title>Complete DNA sequence of /Kuraishia capsulata/ illustrates novel genomic features among budding yeasts (/Saccharomycotina/).</title>
        <authorList>
            <person name="Morales L."/>
            <person name="Noel B."/>
            <person name="Porcel B."/>
            <person name="Marcet-Houben M."/>
            <person name="Hullo M-F."/>
            <person name="Sacerdot C."/>
            <person name="Tekaia F."/>
            <person name="Leh-Louis V."/>
            <person name="Despons L."/>
            <person name="Khanna V."/>
            <person name="Aury J-M."/>
            <person name="Barbe V."/>
            <person name="Couloux A."/>
            <person name="Labadie K."/>
            <person name="Pelletier E."/>
            <person name="Souciet J-L."/>
            <person name="Boekhout T."/>
            <person name="Gabaldon T."/>
            <person name="Wincker P."/>
            <person name="Dujon B."/>
        </authorList>
    </citation>
    <scope>NUCLEOTIDE SEQUENCE</scope>
    <source>
        <strain evidence="1">CBS 1993</strain>
    </source>
</reference>
<protein>
    <submittedName>
        <fullName evidence="1">Uncharacterized protein</fullName>
    </submittedName>
</protein>
<reference evidence="1" key="1">
    <citation type="submission" date="2013-12" db="EMBL/GenBank/DDBJ databases">
        <authorList>
            <person name="Genoscope - CEA"/>
        </authorList>
    </citation>
    <scope>NUCLEOTIDE SEQUENCE</scope>
    <source>
        <strain evidence="1">CBS 1993</strain>
    </source>
</reference>
<dbReference type="AlphaFoldDB" id="W6MUQ6"/>
<evidence type="ECO:0000313" key="2">
    <source>
        <dbReference type="Proteomes" id="UP000019384"/>
    </source>
</evidence>
<dbReference type="HOGENOM" id="CLU_1806458_0_0_1"/>
<gene>
    <name evidence="1" type="ORF">KUCA_T00001805001</name>
</gene>
<sequence>MGYTRRRCAEKSVIAGPMAVLLNQRYNACLQPWECRWVNSLPLITTTKKAKWFNESDEEVVWSQVLADDPGRPRVFPRKYLGILGIHYLNLRSWGVVKGVVLRNCGRSSESRRPFSEETGERPMNLTTMERETGRGFVSKKVF</sequence>
<keyword evidence="2" id="KW-1185">Reference proteome</keyword>
<evidence type="ECO:0000313" key="1">
    <source>
        <dbReference type="EMBL" id="CDK25835.1"/>
    </source>
</evidence>
<dbReference type="GeneID" id="34519234"/>
<dbReference type="Proteomes" id="UP000019384">
    <property type="component" value="Unassembled WGS sequence"/>
</dbReference>
<dbReference type="RefSeq" id="XP_022457846.1">
    <property type="nucleotide sequence ID" value="XM_022604024.1"/>
</dbReference>
<accession>W6MUQ6</accession>
<organism evidence="1 2">
    <name type="scientific">Kuraishia capsulata CBS 1993</name>
    <dbReference type="NCBI Taxonomy" id="1382522"/>
    <lineage>
        <taxon>Eukaryota</taxon>
        <taxon>Fungi</taxon>
        <taxon>Dikarya</taxon>
        <taxon>Ascomycota</taxon>
        <taxon>Saccharomycotina</taxon>
        <taxon>Pichiomycetes</taxon>
        <taxon>Pichiales</taxon>
        <taxon>Pichiaceae</taxon>
        <taxon>Kuraishia</taxon>
    </lineage>
</organism>